<dbReference type="RefSeq" id="WP_381301411.1">
    <property type="nucleotide sequence ID" value="NZ_JBHVRE010000024.1"/>
</dbReference>
<protein>
    <recommendedName>
        <fullName evidence="4">Nucleopolyhedrovirus P10 family protein</fullName>
    </recommendedName>
</protein>
<organism evidence="2 3">
    <name type="scientific">Streptomyces bacillaris</name>
    <dbReference type="NCBI Taxonomy" id="68179"/>
    <lineage>
        <taxon>Bacteria</taxon>
        <taxon>Bacillati</taxon>
        <taxon>Actinomycetota</taxon>
        <taxon>Actinomycetes</taxon>
        <taxon>Kitasatosporales</taxon>
        <taxon>Streptomycetaceae</taxon>
        <taxon>Streptomyces</taxon>
    </lineage>
</organism>
<feature type="compositionally biased region" description="Low complexity" evidence="1">
    <location>
        <begin position="193"/>
        <end position="214"/>
    </location>
</feature>
<comment type="caution">
    <text evidence="2">The sequence shown here is derived from an EMBL/GenBank/DDBJ whole genome shotgun (WGS) entry which is preliminary data.</text>
</comment>
<accession>A0ABW6E156</accession>
<evidence type="ECO:0008006" key="4">
    <source>
        <dbReference type="Google" id="ProtNLM"/>
    </source>
</evidence>
<sequence length="294" mass="28859">MTTELSPRRADGWTAAVRQRLGLGRLLPLGGATDGVWIAETAAASVLRAEAVVPGAVLGTLRIGLSRGAADRKDMTTSEPTSPLSSPPSSGAAPGPVPPPGALPPGPLRIEAEFRAAADRPLPGTAATLRAALVAAAAARLGLEVAEVDLRVTALLEDGASAGDDTHGDGGASGDGEASPDGGPSDGGGASDGGDAPDQVMAPSAASPAAARAEGPVAEAAARVPGVVSLTRTLGSPVHTATDHIRVEVATAGDHRALDVARSVRTAVSAATTDGLPVSVLVTDVAEPPTGRAR</sequence>
<evidence type="ECO:0000256" key="1">
    <source>
        <dbReference type="SAM" id="MobiDB-lite"/>
    </source>
</evidence>
<keyword evidence="3" id="KW-1185">Reference proteome</keyword>
<evidence type="ECO:0000313" key="3">
    <source>
        <dbReference type="Proteomes" id="UP001598300"/>
    </source>
</evidence>
<dbReference type="EMBL" id="JBHXPM010000020">
    <property type="protein sequence ID" value="MFD3958568.1"/>
    <property type="molecule type" value="Genomic_DNA"/>
</dbReference>
<feature type="region of interest" description="Disordered" evidence="1">
    <location>
        <begin position="69"/>
        <end position="107"/>
    </location>
</feature>
<feature type="region of interest" description="Disordered" evidence="1">
    <location>
        <begin position="160"/>
        <end position="214"/>
    </location>
</feature>
<evidence type="ECO:0000313" key="2">
    <source>
        <dbReference type="EMBL" id="MFD3958568.1"/>
    </source>
</evidence>
<feature type="compositionally biased region" description="Low complexity" evidence="1">
    <location>
        <begin position="77"/>
        <end position="94"/>
    </location>
</feature>
<reference evidence="2 3" key="1">
    <citation type="submission" date="2024-09" db="EMBL/GenBank/DDBJ databases">
        <title>The Natural Products Discovery Center: Release of the First 8490 Sequenced Strains for Exploring Actinobacteria Biosynthetic Diversity.</title>
        <authorList>
            <person name="Kalkreuter E."/>
            <person name="Kautsar S.A."/>
            <person name="Yang D."/>
            <person name="Bader C.D."/>
            <person name="Teijaro C.N."/>
            <person name="Fluegel L."/>
            <person name="Davis C.M."/>
            <person name="Simpson J.R."/>
            <person name="Lauterbach L."/>
            <person name="Steele A.D."/>
            <person name="Gui C."/>
            <person name="Meng S."/>
            <person name="Li G."/>
            <person name="Viehrig K."/>
            <person name="Ye F."/>
            <person name="Su P."/>
            <person name="Kiefer A.F."/>
            <person name="Nichols A."/>
            <person name="Cepeda A.J."/>
            <person name="Yan W."/>
            <person name="Fan B."/>
            <person name="Jiang Y."/>
            <person name="Adhikari A."/>
            <person name="Zheng C.-J."/>
            <person name="Schuster L."/>
            <person name="Cowan T.M."/>
            <person name="Smanski M.J."/>
            <person name="Chevrette M.G."/>
            <person name="De Carvalho L.P.S."/>
            <person name="Shen B."/>
        </authorList>
    </citation>
    <scope>NUCLEOTIDE SEQUENCE [LARGE SCALE GENOMIC DNA]</scope>
    <source>
        <strain evidence="2 3">NPDC058584</strain>
    </source>
</reference>
<dbReference type="Proteomes" id="UP001598300">
    <property type="component" value="Unassembled WGS sequence"/>
</dbReference>
<gene>
    <name evidence="2" type="ORF">ACFWR3_21160</name>
</gene>
<proteinExistence type="predicted"/>
<name>A0ABW6E156_9ACTN</name>
<feature type="compositionally biased region" description="Pro residues" evidence="1">
    <location>
        <begin position="95"/>
        <end position="107"/>
    </location>
</feature>